<comment type="similarity">
    <text evidence="1">Belongs to the short-chain dehydrogenases/reductases (SDR) family.</text>
</comment>
<name>A0A1J0VQL2_9NOCA</name>
<dbReference type="RefSeq" id="WP_071927486.1">
    <property type="nucleotide sequence ID" value="NZ_CP018082.1"/>
</dbReference>
<dbReference type="InterPro" id="IPR036291">
    <property type="entry name" value="NAD(P)-bd_dom_sf"/>
</dbReference>
<evidence type="ECO:0000256" key="1">
    <source>
        <dbReference type="ARBA" id="ARBA00006484"/>
    </source>
</evidence>
<dbReference type="PANTHER" id="PTHR44147">
    <property type="entry name" value="DEHYDROGENASE/REDUCTASE SDR FAMILY MEMBER 1"/>
    <property type="match status" value="1"/>
</dbReference>
<dbReference type="PROSITE" id="PS00061">
    <property type="entry name" value="ADH_SHORT"/>
    <property type="match status" value="1"/>
</dbReference>
<protein>
    <submittedName>
        <fullName evidence="2">Short-chain dehydrogenase</fullName>
    </submittedName>
</protein>
<proteinExistence type="inferred from homology"/>
<accession>A0A1J0VQL2</accession>
<organism evidence="2 3">
    <name type="scientific">Nocardia mangyaensis</name>
    <dbReference type="NCBI Taxonomy" id="2213200"/>
    <lineage>
        <taxon>Bacteria</taxon>
        <taxon>Bacillati</taxon>
        <taxon>Actinomycetota</taxon>
        <taxon>Actinomycetes</taxon>
        <taxon>Mycobacteriales</taxon>
        <taxon>Nocardiaceae</taxon>
        <taxon>Nocardia</taxon>
    </lineage>
</organism>
<sequence length="282" mass="29674">MSGTPKILSGRVAVVTGASRGIGKGIAQELGAAGATVYVTGRTTTPGRLPGTVHDTAAEISELGGHGVAVVCDHRDDAAVEKLFDRVRDEQGRLDVLVNNVYNSPAAARWLGRKFWEVPAKAWDETFDVGVRSHYVASVLAAPLLIESAGLIVNVSSPGSQRYLHNAVYGVGKTALDRLTADFAHDLDGTGTTAVSIWPGIVDTELLQLVPADAQGRRQVTLPGEGTFDLAAAETPRFPGRAVVALAADPDRLARTGKAWKVADLAEAYGFTDVDGRVPRAD</sequence>
<dbReference type="InterPro" id="IPR020904">
    <property type="entry name" value="Sc_DH/Rdtase_CS"/>
</dbReference>
<dbReference type="KEGG" id="nsl:BOX37_10445"/>
<dbReference type="SUPFAM" id="SSF51735">
    <property type="entry name" value="NAD(P)-binding Rossmann-fold domains"/>
    <property type="match status" value="1"/>
</dbReference>
<dbReference type="Pfam" id="PF00106">
    <property type="entry name" value="adh_short"/>
    <property type="match status" value="1"/>
</dbReference>
<dbReference type="InterPro" id="IPR002347">
    <property type="entry name" value="SDR_fam"/>
</dbReference>
<dbReference type="PRINTS" id="PR00081">
    <property type="entry name" value="GDHRDH"/>
</dbReference>
<dbReference type="PANTHER" id="PTHR44147:SF2">
    <property type="entry name" value="DEHYDROGENASE_REDUCTASE SDR FAMILY MEMBER 1"/>
    <property type="match status" value="1"/>
</dbReference>
<reference evidence="2" key="1">
    <citation type="submission" date="2016-11" db="EMBL/GenBank/DDBJ databases">
        <authorList>
            <person name="Jaros S."/>
            <person name="Januszkiewicz K."/>
            <person name="Wedrychowicz H."/>
        </authorList>
    </citation>
    <scope>NUCLEOTIDE SEQUENCE [LARGE SCALE GENOMIC DNA]</scope>
    <source>
        <strain evidence="2">Y48</strain>
    </source>
</reference>
<dbReference type="Proteomes" id="UP000183810">
    <property type="component" value="Chromosome"/>
</dbReference>
<dbReference type="AlphaFoldDB" id="A0A1J0VQL2"/>
<dbReference type="OrthoDB" id="63584at2"/>
<dbReference type="EMBL" id="CP018082">
    <property type="protein sequence ID" value="APE34305.1"/>
    <property type="molecule type" value="Genomic_DNA"/>
</dbReference>
<dbReference type="Gene3D" id="3.40.50.720">
    <property type="entry name" value="NAD(P)-binding Rossmann-like Domain"/>
    <property type="match status" value="1"/>
</dbReference>
<evidence type="ECO:0000313" key="2">
    <source>
        <dbReference type="EMBL" id="APE34305.1"/>
    </source>
</evidence>
<keyword evidence="3" id="KW-1185">Reference proteome</keyword>
<evidence type="ECO:0000313" key="3">
    <source>
        <dbReference type="Proteomes" id="UP000183810"/>
    </source>
</evidence>
<gene>
    <name evidence="2" type="ORF">BOX37_10445</name>
</gene>